<proteinExistence type="predicted"/>
<name>X1AKH8_9ZZZZ</name>
<accession>X1AKH8</accession>
<reference evidence="1" key="1">
    <citation type="journal article" date="2014" name="Front. Microbiol.">
        <title>High frequency of phylogenetically diverse reductive dehalogenase-homologous genes in deep subseafloor sedimentary metagenomes.</title>
        <authorList>
            <person name="Kawai M."/>
            <person name="Futagami T."/>
            <person name="Toyoda A."/>
            <person name="Takaki Y."/>
            <person name="Nishi S."/>
            <person name="Hori S."/>
            <person name="Arai W."/>
            <person name="Tsubouchi T."/>
            <person name="Morono Y."/>
            <person name="Uchiyama I."/>
            <person name="Ito T."/>
            <person name="Fujiyama A."/>
            <person name="Inagaki F."/>
            <person name="Takami H."/>
        </authorList>
    </citation>
    <scope>NUCLEOTIDE SEQUENCE</scope>
    <source>
        <strain evidence="1">Expedition CK06-06</strain>
    </source>
</reference>
<feature type="non-terminal residue" evidence="1">
    <location>
        <position position="76"/>
    </location>
</feature>
<dbReference type="EMBL" id="BART01002920">
    <property type="protein sequence ID" value="GAG70062.1"/>
    <property type="molecule type" value="Genomic_DNA"/>
</dbReference>
<organism evidence="1">
    <name type="scientific">marine sediment metagenome</name>
    <dbReference type="NCBI Taxonomy" id="412755"/>
    <lineage>
        <taxon>unclassified sequences</taxon>
        <taxon>metagenomes</taxon>
        <taxon>ecological metagenomes</taxon>
    </lineage>
</organism>
<sequence length="76" mass="8637">MKCPFKTPAKYEMKITTTEYIVIDAEKKVIAKCSYEDDALFIQNIINGHKKLVEACKEGLAECQRSMHLKNTDLVG</sequence>
<comment type="caution">
    <text evidence="1">The sequence shown here is derived from an EMBL/GenBank/DDBJ whole genome shotgun (WGS) entry which is preliminary data.</text>
</comment>
<protein>
    <submittedName>
        <fullName evidence="1">Uncharacterized protein</fullName>
    </submittedName>
</protein>
<gene>
    <name evidence="1" type="ORF">S01H4_08492</name>
</gene>
<dbReference type="AlphaFoldDB" id="X1AKH8"/>
<evidence type="ECO:0000313" key="1">
    <source>
        <dbReference type="EMBL" id="GAG70062.1"/>
    </source>
</evidence>